<gene>
    <name evidence="6" type="ORF">PML95_03790</name>
</gene>
<dbReference type="RefSeq" id="WP_272163627.1">
    <property type="nucleotide sequence ID" value="NZ_CP116507.1"/>
</dbReference>
<evidence type="ECO:0000313" key="6">
    <source>
        <dbReference type="EMBL" id="WCG23373.1"/>
    </source>
</evidence>
<evidence type="ECO:0000256" key="4">
    <source>
        <dbReference type="ARBA" id="ARBA00023136"/>
    </source>
</evidence>
<dbReference type="InterPro" id="IPR002293">
    <property type="entry name" value="AA/rel_permease1"/>
</dbReference>
<dbReference type="Proteomes" id="UP001179600">
    <property type="component" value="Chromosome"/>
</dbReference>
<reference evidence="6" key="1">
    <citation type="submission" date="2023-01" db="EMBL/GenBank/DDBJ databases">
        <title>Oxazolidinone resistance genes in florfenicol resistant enterococci from beef cattle and veal calves at slaughter.</title>
        <authorList>
            <person name="Biggel M."/>
        </authorList>
    </citation>
    <scope>NUCLEOTIDE SEQUENCE</scope>
    <source>
        <strain evidence="6">K204-1</strain>
    </source>
</reference>
<feature type="transmembrane region" description="Helical" evidence="5">
    <location>
        <begin position="100"/>
        <end position="124"/>
    </location>
</feature>
<feature type="transmembrane region" description="Helical" evidence="5">
    <location>
        <begin position="424"/>
        <end position="441"/>
    </location>
</feature>
<feature type="transmembrane region" description="Helical" evidence="5">
    <location>
        <begin position="12"/>
        <end position="31"/>
    </location>
</feature>
<evidence type="ECO:0000313" key="7">
    <source>
        <dbReference type="Proteomes" id="UP001179600"/>
    </source>
</evidence>
<sequence length="446" mass="48827">MKETKKLHSGYNLMTAITMIVGICIGSGIFFKADDILAYTGGNVGLGVLLLSIGAFSIIFGSMTLTELSIRTSSLGGLVGFYEVFISKAFANGFGWFQTFVYYPTINVVVAWAAGIYTVMLLGLEMTLEYQILIGTGYLLLMYAMNYGFKQIGGWFQVLTTYVKLLPLLSIAIIGMFQLAPVTTVATSETSVLQSVGFSFLAGLAPVAFSFDGWPIATSISNEVKNPKRNMPIALTIGPLIVLIVYVTYFLGLTKLLGIEHILAVGDQAIYDVGNIIFGAYGGKLILVFVIISVLGVVNGVTLGHIRMPYALATKEMLPNSEAVKIMNARRQLSPRSFKISLYTSLVWMTIHYLTQKLGLLATGDVSEIAIVFAYICYPILYVYVMKLYMKKEIKSHFKGIIAPMLACIGSGIIILGGIMSNPVYMPVFIVLCGIVFYQGYRFKRE</sequence>
<feature type="transmembrane region" description="Helical" evidence="5">
    <location>
        <begin position="232"/>
        <end position="253"/>
    </location>
</feature>
<accession>A0AAF0BD48</accession>
<evidence type="ECO:0000256" key="1">
    <source>
        <dbReference type="ARBA" id="ARBA00004141"/>
    </source>
</evidence>
<feature type="transmembrane region" description="Helical" evidence="5">
    <location>
        <begin position="130"/>
        <end position="149"/>
    </location>
</feature>
<feature type="transmembrane region" description="Helical" evidence="5">
    <location>
        <begin position="161"/>
        <end position="180"/>
    </location>
</feature>
<comment type="subcellular location">
    <subcellularLocation>
        <location evidence="1">Membrane</location>
        <topology evidence="1">Multi-pass membrane protein</topology>
    </subcellularLocation>
</comment>
<dbReference type="InterPro" id="IPR050598">
    <property type="entry name" value="AminoAcid_Transporter"/>
</dbReference>
<dbReference type="PIRSF" id="PIRSF006060">
    <property type="entry name" value="AA_transporter"/>
    <property type="match status" value="1"/>
</dbReference>
<feature type="transmembrane region" description="Helical" evidence="5">
    <location>
        <begin position="192"/>
        <end position="211"/>
    </location>
</feature>
<keyword evidence="4 5" id="KW-0472">Membrane</keyword>
<feature type="transmembrane region" description="Helical" evidence="5">
    <location>
        <begin position="397"/>
        <end position="418"/>
    </location>
</feature>
<keyword evidence="2 5" id="KW-0812">Transmembrane</keyword>
<proteinExistence type="predicted"/>
<dbReference type="AlphaFoldDB" id="A0AAF0BD48"/>
<feature type="transmembrane region" description="Helical" evidence="5">
    <location>
        <begin position="273"/>
        <end position="298"/>
    </location>
</feature>
<dbReference type="EMBL" id="CP116507">
    <property type="protein sequence ID" value="WCG23373.1"/>
    <property type="molecule type" value="Genomic_DNA"/>
</dbReference>
<dbReference type="PANTHER" id="PTHR11785:SF512">
    <property type="entry name" value="SOBREMESA, ISOFORM B"/>
    <property type="match status" value="1"/>
</dbReference>
<evidence type="ECO:0000256" key="3">
    <source>
        <dbReference type="ARBA" id="ARBA00022989"/>
    </source>
</evidence>
<evidence type="ECO:0000256" key="2">
    <source>
        <dbReference type="ARBA" id="ARBA00022692"/>
    </source>
</evidence>
<dbReference type="Gene3D" id="1.20.1740.10">
    <property type="entry name" value="Amino acid/polyamine transporter I"/>
    <property type="match status" value="1"/>
</dbReference>
<keyword evidence="3 5" id="KW-1133">Transmembrane helix</keyword>
<organism evidence="6 7">
    <name type="scientific">Vagococcus lutrae</name>
    <dbReference type="NCBI Taxonomy" id="81947"/>
    <lineage>
        <taxon>Bacteria</taxon>
        <taxon>Bacillati</taxon>
        <taxon>Bacillota</taxon>
        <taxon>Bacilli</taxon>
        <taxon>Lactobacillales</taxon>
        <taxon>Enterococcaceae</taxon>
        <taxon>Vagococcus</taxon>
    </lineage>
</organism>
<feature type="transmembrane region" description="Helical" evidence="5">
    <location>
        <begin position="337"/>
        <end position="354"/>
    </location>
</feature>
<protein>
    <submittedName>
        <fullName evidence="6">APC family permease</fullName>
    </submittedName>
</protein>
<feature type="transmembrane region" description="Helical" evidence="5">
    <location>
        <begin position="37"/>
        <end position="61"/>
    </location>
</feature>
<name>A0AAF0BD48_9ENTE</name>
<feature type="transmembrane region" description="Helical" evidence="5">
    <location>
        <begin position="366"/>
        <end position="385"/>
    </location>
</feature>
<dbReference type="Pfam" id="PF13520">
    <property type="entry name" value="AA_permease_2"/>
    <property type="match status" value="1"/>
</dbReference>
<dbReference type="GO" id="GO:0015179">
    <property type="term" value="F:L-amino acid transmembrane transporter activity"/>
    <property type="evidence" value="ECO:0007669"/>
    <property type="project" value="TreeGrafter"/>
</dbReference>
<dbReference type="GO" id="GO:0016020">
    <property type="term" value="C:membrane"/>
    <property type="evidence" value="ECO:0007669"/>
    <property type="project" value="UniProtKB-SubCell"/>
</dbReference>
<evidence type="ECO:0000256" key="5">
    <source>
        <dbReference type="SAM" id="Phobius"/>
    </source>
</evidence>
<dbReference type="PANTHER" id="PTHR11785">
    <property type="entry name" value="AMINO ACID TRANSPORTER"/>
    <property type="match status" value="1"/>
</dbReference>